<evidence type="ECO:0000313" key="2">
    <source>
        <dbReference type="EMBL" id="OIV36760.1"/>
    </source>
</evidence>
<comment type="caution">
    <text evidence="2">The sequence shown here is derived from an EMBL/GenBank/DDBJ whole genome shotgun (WGS) entry which is preliminary data.</text>
</comment>
<dbReference type="Proteomes" id="UP000243342">
    <property type="component" value="Unassembled WGS sequence"/>
</dbReference>
<dbReference type="STRING" id="1428644.BIV57_14590"/>
<protein>
    <recommendedName>
        <fullName evidence="1">(+)RNA virus helicase C-terminal domain-containing protein</fullName>
    </recommendedName>
</protein>
<dbReference type="OrthoDB" id="3523587at2"/>
<gene>
    <name evidence="2" type="ORF">BIV57_14590</name>
</gene>
<dbReference type="EMBL" id="MLCF01000077">
    <property type="protein sequence ID" value="OIV36760.1"/>
    <property type="molecule type" value="Genomic_DNA"/>
</dbReference>
<keyword evidence="3" id="KW-1185">Reference proteome</keyword>
<dbReference type="SUPFAM" id="SSF52540">
    <property type="entry name" value="P-loop containing nucleoside triphosphate hydrolases"/>
    <property type="match status" value="1"/>
</dbReference>
<feature type="domain" description="(+)RNA virus helicase C-terminal" evidence="1">
    <location>
        <begin position="39"/>
        <end position="90"/>
    </location>
</feature>
<dbReference type="InterPro" id="IPR027417">
    <property type="entry name" value="P-loop_NTPase"/>
</dbReference>
<dbReference type="GO" id="GO:0005524">
    <property type="term" value="F:ATP binding"/>
    <property type="evidence" value="ECO:0007669"/>
    <property type="project" value="InterPro"/>
</dbReference>
<accession>A0A1J7C5C9</accession>
<dbReference type="Gene3D" id="3.40.50.300">
    <property type="entry name" value="P-loop containing nucleotide triphosphate hydrolases"/>
    <property type="match status" value="1"/>
</dbReference>
<dbReference type="InterPro" id="IPR027351">
    <property type="entry name" value="(+)RNA_virus_helicase_core_dom"/>
</dbReference>
<dbReference type="RefSeq" id="WP_071657287.1">
    <property type="nucleotide sequence ID" value="NZ_MLCF01000077.1"/>
</dbReference>
<dbReference type="Pfam" id="PF01443">
    <property type="entry name" value="Viral_helicase1"/>
    <property type="match status" value="1"/>
</dbReference>
<dbReference type="AlphaFoldDB" id="A0A1J7C5C9"/>
<organism evidence="2 3">
    <name type="scientific">Mangrovactinospora gilvigrisea</name>
    <dbReference type="NCBI Taxonomy" id="1428644"/>
    <lineage>
        <taxon>Bacteria</taxon>
        <taxon>Bacillati</taxon>
        <taxon>Actinomycetota</taxon>
        <taxon>Actinomycetes</taxon>
        <taxon>Kitasatosporales</taxon>
        <taxon>Streptomycetaceae</taxon>
        <taxon>Mangrovactinospora</taxon>
    </lineage>
</organism>
<proteinExistence type="predicted"/>
<reference evidence="2 3" key="1">
    <citation type="submission" date="2016-10" db="EMBL/GenBank/DDBJ databases">
        <title>Genome sequence of Streptomyces gilvigriseus MUSC 26.</title>
        <authorList>
            <person name="Lee L.-H."/>
            <person name="Ser H.-L."/>
        </authorList>
    </citation>
    <scope>NUCLEOTIDE SEQUENCE [LARGE SCALE GENOMIC DNA]</scope>
    <source>
        <strain evidence="2 3">MUSC 26</strain>
    </source>
</reference>
<name>A0A1J7C5C9_9ACTN</name>
<evidence type="ECO:0000259" key="1">
    <source>
        <dbReference type="Pfam" id="PF01443"/>
    </source>
</evidence>
<evidence type="ECO:0000313" key="3">
    <source>
        <dbReference type="Proteomes" id="UP000243342"/>
    </source>
</evidence>
<sequence length="209" mass="22192">MTLVQVVEVSGVLRPWGVCDLRGAARPPVLAYPHEAAVVVSGVPGAGKSTLIARAVSDPRATVLDAGLPGRLRRPAVRARHYARLLRARRAPAPLVVHDCGAVPVVRRLLARRRATHLIVVDAADDEALGAQRGRGRPLAPRVFDRHRAAMGALLRDAARGLLPDGTASLVLLDRPAAAALPGISFAGTAVPTGRLPWRHAHPHQTRPE</sequence>